<evidence type="ECO:0000256" key="5">
    <source>
        <dbReference type="ARBA" id="ARBA00023163"/>
    </source>
</evidence>
<evidence type="ECO:0000256" key="2">
    <source>
        <dbReference type="ARBA" id="ARBA00023015"/>
    </source>
</evidence>
<dbReference type="GO" id="GO:0006352">
    <property type="term" value="P:DNA-templated transcription initiation"/>
    <property type="evidence" value="ECO:0007669"/>
    <property type="project" value="InterPro"/>
</dbReference>
<dbReference type="PROSITE" id="PS01063">
    <property type="entry name" value="SIGMA70_ECF"/>
    <property type="match status" value="1"/>
</dbReference>
<evidence type="ECO:0000256" key="3">
    <source>
        <dbReference type="ARBA" id="ARBA00023082"/>
    </source>
</evidence>
<dbReference type="InterPro" id="IPR036388">
    <property type="entry name" value="WH-like_DNA-bd_sf"/>
</dbReference>
<dbReference type="Pfam" id="PF08281">
    <property type="entry name" value="Sigma70_r4_2"/>
    <property type="match status" value="1"/>
</dbReference>
<dbReference type="InterPro" id="IPR013324">
    <property type="entry name" value="RNA_pol_sigma_r3/r4-like"/>
</dbReference>
<protein>
    <recommendedName>
        <fullName evidence="6">RNA polymerase sigma factor</fullName>
    </recommendedName>
</protein>
<dbReference type="PANTHER" id="PTHR43133">
    <property type="entry name" value="RNA POLYMERASE ECF-TYPE SIGMA FACTO"/>
    <property type="match status" value="1"/>
</dbReference>
<dbReference type="InterPro" id="IPR013249">
    <property type="entry name" value="RNA_pol_sigma70_r4_t2"/>
</dbReference>
<organism evidence="9 10">
    <name type="scientific">Salipiger abyssi</name>
    <dbReference type="NCBI Taxonomy" id="1250539"/>
    <lineage>
        <taxon>Bacteria</taxon>
        <taxon>Pseudomonadati</taxon>
        <taxon>Pseudomonadota</taxon>
        <taxon>Alphaproteobacteria</taxon>
        <taxon>Rhodobacterales</taxon>
        <taxon>Roseobacteraceae</taxon>
        <taxon>Salipiger</taxon>
    </lineage>
</organism>
<keyword evidence="10" id="KW-1185">Reference proteome</keyword>
<dbReference type="InterPro" id="IPR014284">
    <property type="entry name" value="RNA_pol_sigma-70_dom"/>
</dbReference>
<dbReference type="AlphaFoldDB" id="A0A1P8UYI0"/>
<evidence type="ECO:0000259" key="7">
    <source>
        <dbReference type="Pfam" id="PF04542"/>
    </source>
</evidence>
<sequence>MDQRAEDARAAMAAMAQGDRQALGRLVALYGPGLTRYAAQMLDAPSEAEDVVQEVFLKAWRNAGRYDPAKAAVSTWLYRIAVNHCIDRSRRTRFRRFIGLEATDEMSDDGPGAAAIHESRDRLAHTRAAIAELPDRQRRAILLRAAGDMSTAEIAATMGVSPGAVEQLLVRARNTLRRQLDPDEMEERRP</sequence>
<keyword evidence="5 6" id="KW-0804">Transcription</keyword>
<evidence type="ECO:0000256" key="1">
    <source>
        <dbReference type="ARBA" id="ARBA00010641"/>
    </source>
</evidence>
<dbReference type="GO" id="GO:0003677">
    <property type="term" value="F:DNA binding"/>
    <property type="evidence" value="ECO:0007669"/>
    <property type="project" value="UniProtKB-KW"/>
</dbReference>
<evidence type="ECO:0000259" key="8">
    <source>
        <dbReference type="Pfam" id="PF08281"/>
    </source>
</evidence>
<dbReference type="SUPFAM" id="SSF88946">
    <property type="entry name" value="Sigma2 domain of RNA polymerase sigma factors"/>
    <property type="match status" value="1"/>
</dbReference>
<dbReference type="CDD" id="cd06171">
    <property type="entry name" value="Sigma70_r4"/>
    <property type="match status" value="1"/>
</dbReference>
<feature type="domain" description="RNA polymerase sigma-70 region 2" evidence="7">
    <location>
        <begin position="26"/>
        <end position="93"/>
    </location>
</feature>
<dbReference type="InterPro" id="IPR007627">
    <property type="entry name" value="RNA_pol_sigma70_r2"/>
</dbReference>
<proteinExistence type="inferred from homology"/>
<feature type="domain" description="RNA polymerase sigma factor 70 region 4 type 2" evidence="8">
    <location>
        <begin position="127"/>
        <end position="176"/>
    </location>
</feature>
<accession>A0A1P8UYI0</accession>
<evidence type="ECO:0000256" key="6">
    <source>
        <dbReference type="RuleBase" id="RU000716"/>
    </source>
</evidence>
<dbReference type="STRING" id="1250539.Ga0080574_TMP4107"/>
<dbReference type="Pfam" id="PF04542">
    <property type="entry name" value="Sigma70_r2"/>
    <property type="match status" value="1"/>
</dbReference>
<dbReference type="SUPFAM" id="SSF88659">
    <property type="entry name" value="Sigma3 and sigma4 domains of RNA polymerase sigma factors"/>
    <property type="match status" value="1"/>
</dbReference>
<reference evidence="9 10" key="1">
    <citation type="submission" date="2016-04" db="EMBL/GenBank/DDBJ databases">
        <title>Deep-sea bacteria in the southern Pacific.</title>
        <authorList>
            <person name="Tang K."/>
        </authorList>
    </citation>
    <scope>NUCLEOTIDE SEQUENCE [LARGE SCALE GENOMIC DNA]</scope>
    <source>
        <strain evidence="9 10">JLT2014</strain>
    </source>
</reference>
<evidence type="ECO:0000313" key="9">
    <source>
        <dbReference type="EMBL" id="APZ54441.1"/>
    </source>
</evidence>
<evidence type="ECO:0000256" key="4">
    <source>
        <dbReference type="ARBA" id="ARBA00023125"/>
    </source>
</evidence>
<gene>
    <name evidence="9" type="ORF">Ga0080574_TMP4107</name>
</gene>
<name>A0A1P8UYI0_9RHOB</name>
<comment type="similarity">
    <text evidence="1 6">Belongs to the sigma-70 factor family. ECF subfamily.</text>
</comment>
<dbReference type="InterPro" id="IPR000838">
    <property type="entry name" value="RNA_pol_sigma70_ECF_CS"/>
</dbReference>
<dbReference type="InterPro" id="IPR013325">
    <property type="entry name" value="RNA_pol_sigma_r2"/>
</dbReference>
<dbReference type="KEGG" id="paby:Ga0080574_TMP4107"/>
<keyword evidence="2 6" id="KW-0805">Transcription regulation</keyword>
<keyword evidence="3 6" id="KW-0731">Sigma factor</keyword>
<dbReference type="RefSeq" id="WP_076703919.1">
    <property type="nucleotide sequence ID" value="NZ_CP015093.1"/>
</dbReference>
<dbReference type="Gene3D" id="1.10.1740.10">
    <property type="match status" value="1"/>
</dbReference>
<dbReference type="InterPro" id="IPR039425">
    <property type="entry name" value="RNA_pol_sigma-70-like"/>
</dbReference>
<dbReference type="EMBL" id="CP015093">
    <property type="protein sequence ID" value="APZ54441.1"/>
    <property type="molecule type" value="Genomic_DNA"/>
</dbReference>
<dbReference type="PANTHER" id="PTHR43133:SF8">
    <property type="entry name" value="RNA POLYMERASE SIGMA FACTOR HI_1459-RELATED"/>
    <property type="match status" value="1"/>
</dbReference>
<dbReference type="Gene3D" id="1.10.10.10">
    <property type="entry name" value="Winged helix-like DNA-binding domain superfamily/Winged helix DNA-binding domain"/>
    <property type="match status" value="1"/>
</dbReference>
<dbReference type="NCBIfam" id="TIGR02937">
    <property type="entry name" value="sigma70-ECF"/>
    <property type="match status" value="1"/>
</dbReference>
<dbReference type="Proteomes" id="UP000187059">
    <property type="component" value="Chromosome"/>
</dbReference>
<keyword evidence="4 6" id="KW-0238">DNA-binding</keyword>
<dbReference type="OrthoDB" id="9803470at2"/>
<dbReference type="GO" id="GO:0016987">
    <property type="term" value="F:sigma factor activity"/>
    <property type="evidence" value="ECO:0007669"/>
    <property type="project" value="UniProtKB-KW"/>
</dbReference>
<evidence type="ECO:0000313" key="10">
    <source>
        <dbReference type="Proteomes" id="UP000187059"/>
    </source>
</evidence>